<accession>A0A8J5IQA9</accession>
<evidence type="ECO:0008006" key="4">
    <source>
        <dbReference type="Google" id="ProtNLM"/>
    </source>
</evidence>
<reference evidence="2" key="1">
    <citation type="submission" date="2021-01" db="EMBL/GenBank/DDBJ databases">
        <title>Phytophthora aleatoria, a newly-described species from Pinus radiata is distinct from Phytophthora cactorum isolates based on comparative genomics.</title>
        <authorList>
            <person name="Mcdougal R."/>
            <person name="Panda P."/>
            <person name="Williams N."/>
            <person name="Studholme D.J."/>
        </authorList>
    </citation>
    <scope>NUCLEOTIDE SEQUENCE</scope>
    <source>
        <strain evidence="2">NZFS 4037</strain>
    </source>
</reference>
<protein>
    <recommendedName>
        <fullName evidence="4">BZIP domain-containing protein</fullName>
    </recommendedName>
</protein>
<evidence type="ECO:0000313" key="2">
    <source>
        <dbReference type="EMBL" id="KAG6970151.1"/>
    </source>
</evidence>
<organism evidence="2 3">
    <name type="scientific">Phytophthora aleatoria</name>
    <dbReference type="NCBI Taxonomy" id="2496075"/>
    <lineage>
        <taxon>Eukaryota</taxon>
        <taxon>Sar</taxon>
        <taxon>Stramenopiles</taxon>
        <taxon>Oomycota</taxon>
        <taxon>Peronosporomycetes</taxon>
        <taxon>Peronosporales</taxon>
        <taxon>Peronosporaceae</taxon>
        <taxon>Phytophthora</taxon>
    </lineage>
</organism>
<proteinExistence type="predicted"/>
<comment type="caution">
    <text evidence="2">The sequence shown here is derived from an EMBL/GenBank/DDBJ whole genome shotgun (WGS) entry which is preliminary data.</text>
</comment>
<gene>
    <name evidence="2" type="ORF">JG688_00005020</name>
</gene>
<keyword evidence="3" id="KW-1185">Reference proteome</keyword>
<evidence type="ECO:0000313" key="3">
    <source>
        <dbReference type="Proteomes" id="UP000709295"/>
    </source>
</evidence>
<evidence type="ECO:0000256" key="1">
    <source>
        <dbReference type="SAM" id="Coils"/>
    </source>
</evidence>
<sequence>MSSNTLCPPNLDALSNDVIGTVTQRQLLTAGFNTARVSVGHQFACEGHATVLSRLPQSTLTHLSYRERQRIYKQRYRKKKQIVHDELEGANTQLRQEIKQLQSRLRDLSHTIARNSALWSVASDYFRLFQHGLHTRNGTPTAQLNFLRLLNAGVGTVLDTAAIARNLAIFTHFFQDVDVQLQRLEKIADSSVVGTTTTSFTLTRCSLMNAFPHLFYGSTVRGVQCTESRLLDQRLVVSGSVRFYWDKSNNRVVRISSQIDLVSALLQLLGNVEDVSFVFNGACITPEGNVVGELPIPSDDDPRPSK</sequence>
<dbReference type="Proteomes" id="UP000709295">
    <property type="component" value="Unassembled WGS sequence"/>
</dbReference>
<keyword evidence="1" id="KW-0175">Coiled coil</keyword>
<dbReference type="AlphaFoldDB" id="A0A8J5IQA9"/>
<name>A0A8J5IQA9_9STRA</name>
<dbReference type="EMBL" id="JAENGY010000190">
    <property type="protein sequence ID" value="KAG6970151.1"/>
    <property type="molecule type" value="Genomic_DNA"/>
</dbReference>
<dbReference type="CDD" id="cd14686">
    <property type="entry name" value="bZIP"/>
    <property type="match status" value="1"/>
</dbReference>
<feature type="coiled-coil region" evidence="1">
    <location>
        <begin position="84"/>
        <end position="111"/>
    </location>
</feature>